<dbReference type="Proteomes" id="UP000613840">
    <property type="component" value="Unassembled WGS sequence"/>
</dbReference>
<reference evidence="5" key="2">
    <citation type="submission" date="2020-09" db="EMBL/GenBank/DDBJ databases">
        <authorList>
            <person name="Sun Q."/>
            <person name="Zhou Y."/>
        </authorList>
    </citation>
    <scope>NUCLEOTIDE SEQUENCE</scope>
    <source>
        <strain evidence="5">CGMCC 4.7306</strain>
    </source>
</reference>
<keyword evidence="6" id="KW-1185">Reference proteome</keyword>
<dbReference type="PANTHER" id="PTHR45953">
    <property type="entry name" value="IDURONATE 2-SULFATASE"/>
    <property type="match status" value="1"/>
</dbReference>
<evidence type="ECO:0000256" key="3">
    <source>
        <dbReference type="ARBA" id="ARBA00022801"/>
    </source>
</evidence>
<sequence length="429" mass="47381">MPRHHDVLGNWRGIRPDLRTAGIGSWFSEAGYHSFYVGKWHVPGTDPTTMGFSDTAAIPAVIEGKDRGRYIEDYRDFASAAGYELLPGSLENLTAADQLALRDPRSPHRATAAISRADYLETWQTGQFAQVLDRTPDDQPWFGICSYNAPHFPLLPPAPFDTLIDRSQITLPPSWATGYESLPPQVKRSHFARDFADLDEDGWRDAIAHYLGLVALVDDQVGAIVDLLRSRGELDRTIIVFTSDHGDMMGAHRLMEKGHLLHYEEAVHIPLIIRHPDAGQSTCDGLVSMVDLAPTLLELAGVTVPGGLDGRSFADAVGGTTRTLREFVTAETLLWNHDSENAHGEHKDPSTFSLVEDEINLSIRNPTHRYIYRSQGHDELFDLIADPAETVNLASTQKMLVAGCRQTLADEVCDVFPEVADTLRAPAAL</sequence>
<comment type="similarity">
    <text evidence="1">Belongs to the sulfatase family.</text>
</comment>
<dbReference type="Pfam" id="PF00884">
    <property type="entry name" value="Sulfatase"/>
    <property type="match status" value="1"/>
</dbReference>
<dbReference type="GO" id="GO:0005737">
    <property type="term" value="C:cytoplasm"/>
    <property type="evidence" value="ECO:0007669"/>
    <property type="project" value="TreeGrafter"/>
</dbReference>
<dbReference type="EMBL" id="BMMZ01000007">
    <property type="protein sequence ID" value="GGL70107.1"/>
    <property type="molecule type" value="Genomic_DNA"/>
</dbReference>
<evidence type="ECO:0000313" key="6">
    <source>
        <dbReference type="Proteomes" id="UP000613840"/>
    </source>
</evidence>
<keyword evidence="3" id="KW-0378">Hydrolase</keyword>
<dbReference type="SUPFAM" id="SSF53649">
    <property type="entry name" value="Alkaline phosphatase-like"/>
    <property type="match status" value="1"/>
</dbReference>
<dbReference type="PROSITE" id="PS00149">
    <property type="entry name" value="SULFATASE_2"/>
    <property type="match status" value="1"/>
</dbReference>
<evidence type="ECO:0000256" key="2">
    <source>
        <dbReference type="ARBA" id="ARBA00022723"/>
    </source>
</evidence>
<dbReference type="Gene3D" id="3.40.720.10">
    <property type="entry name" value="Alkaline Phosphatase, subunit A"/>
    <property type="match status" value="1"/>
</dbReference>
<comment type="caution">
    <text evidence="5">The sequence shown here is derived from an EMBL/GenBank/DDBJ whole genome shotgun (WGS) entry which is preliminary data.</text>
</comment>
<evidence type="ECO:0000313" key="5">
    <source>
        <dbReference type="EMBL" id="GGL70107.1"/>
    </source>
</evidence>
<dbReference type="PANTHER" id="PTHR45953:SF1">
    <property type="entry name" value="IDURONATE 2-SULFATASE"/>
    <property type="match status" value="1"/>
</dbReference>
<proteinExistence type="inferred from homology"/>
<gene>
    <name evidence="5" type="ORF">GCM10011575_30820</name>
</gene>
<dbReference type="InterPro" id="IPR024607">
    <property type="entry name" value="Sulfatase_CS"/>
</dbReference>
<dbReference type="GO" id="GO:0046872">
    <property type="term" value="F:metal ion binding"/>
    <property type="evidence" value="ECO:0007669"/>
    <property type="project" value="UniProtKB-KW"/>
</dbReference>
<dbReference type="InterPro" id="IPR000917">
    <property type="entry name" value="Sulfatase_N"/>
</dbReference>
<dbReference type="GO" id="GO:0008484">
    <property type="term" value="F:sulfuric ester hydrolase activity"/>
    <property type="evidence" value="ECO:0007669"/>
    <property type="project" value="TreeGrafter"/>
</dbReference>
<dbReference type="InterPro" id="IPR017850">
    <property type="entry name" value="Alkaline_phosphatase_core_sf"/>
</dbReference>
<dbReference type="AlphaFoldDB" id="A0A917SD26"/>
<name>A0A917SD26_9ACTN</name>
<organism evidence="5 6">
    <name type="scientific">Microlunatus endophyticus</name>
    <dbReference type="NCBI Taxonomy" id="1716077"/>
    <lineage>
        <taxon>Bacteria</taxon>
        <taxon>Bacillati</taxon>
        <taxon>Actinomycetota</taxon>
        <taxon>Actinomycetes</taxon>
        <taxon>Propionibacteriales</taxon>
        <taxon>Propionibacteriaceae</taxon>
        <taxon>Microlunatus</taxon>
    </lineage>
</organism>
<feature type="domain" description="Sulfatase N-terminal" evidence="4">
    <location>
        <begin position="16"/>
        <end position="302"/>
    </location>
</feature>
<accession>A0A917SD26</accession>
<keyword evidence="2" id="KW-0479">Metal-binding</keyword>
<evidence type="ECO:0000256" key="1">
    <source>
        <dbReference type="ARBA" id="ARBA00008779"/>
    </source>
</evidence>
<evidence type="ECO:0000259" key="4">
    <source>
        <dbReference type="Pfam" id="PF00884"/>
    </source>
</evidence>
<reference evidence="5" key="1">
    <citation type="journal article" date="2014" name="Int. J. Syst. Evol. Microbiol.">
        <title>Complete genome sequence of Corynebacterium casei LMG S-19264T (=DSM 44701T), isolated from a smear-ripened cheese.</title>
        <authorList>
            <consortium name="US DOE Joint Genome Institute (JGI-PGF)"/>
            <person name="Walter F."/>
            <person name="Albersmeier A."/>
            <person name="Kalinowski J."/>
            <person name="Ruckert C."/>
        </authorList>
    </citation>
    <scope>NUCLEOTIDE SEQUENCE</scope>
    <source>
        <strain evidence="5">CGMCC 4.7306</strain>
    </source>
</reference>
<protein>
    <submittedName>
        <fullName evidence="5">Arylsulfatase</fullName>
    </submittedName>
</protein>